<dbReference type="Gene3D" id="3.30.2400.10">
    <property type="entry name" value="Major capsid protein gp5"/>
    <property type="match status" value="1"/>
</dbReference>
<dbReference type="InterPro" id="IPR054612">
    <property type="entry name" value="Phage_capsid-like_C"/>
</dbReference>
<dbReference type="AlphaFoldDB" id="A0A1H8FCF7"/>
<dbReference type="STRING" id="933059.SAMN04488103_104122"/>
<feature type="coiled-coil region" evidence="2">
    <location>
        <begin position="18"/>
        <end position="60"/>
    </location>
</feature>
<dbReference type="OrthoDB" id="9806592at2"/>
<dbReference type="SUPFAM" id="SSF56563">
    <property type="entry name" value="Major capsid protein gp5"/>
    <property type="match status" value="1"/>
</dbReference>
<dbReference type="NCBIfam" id="TIGR01554">
    <property type="entry name" value="major_cap_HK97"/>
    <property type="match status" value="1"/>
</dbReference>
<evidence type="ECO:0000256" key="2">
    <source>
        <dbReference type="SAM" id="Coils"/>
    </source>
</evidence>
<accession>A0A1H8FCF7</accession>
<organism evidence="4 5">
    <name type="scientific">Gemmobacter aquatilis</name>
    <dbReference type="NCBI Taxonomy" id="933059"/>
    <lineage>
        <taxon>Bacteria</taxon>
        <taxon>Pseudomonadati</taxon>
        <taxon>Pseudomonadota</taxon>
        <taxon>Alphaproteobacteria</taxon>
        <taxon>Rhodobacterales</taxon>
        <taxon>Paracoccaceae</taxon>
        <taxon>Gemmobacter</taxon>
    </lineage>
</organism>
<evidence type="ECO:0000313" key="4">
    <source>
        <dbReference type="EMBL" id="SEN29389.1"/>
    </source>
</evidence>
<keyword evidence="5" id="KW-1185">Reference proteome</keyword>
<sequence>MTSLNTLRETRAARIAEMRGLTNTAQTANRDMDEGERKRFDALETEVRSLSSRISDAEKLAEFERFEAQGEPLGGAEMRRELRGYSFAKAVAESMAGRLTGLEAEVHAELSRGREARGVMIPAEVLFEARALTTTAPVGVPGGNLVGTDLAPITDRRRPGLKIEAMGATVLRGLTGNLDLPRLAQSGSAHWIAEHTNTTRSDAGFSKVSMGPKTVSAEYEISRRMLLQSQTALEPLLRADLAFLLSQKMDAAAIKGGGTNEPVGILETADVVQLANAALSSDLTADLISALEVDDVTGTTAFLTNPRVMNVARKLKDTDGHIFTQAELFHNQRVEATNQVPFTTAAVVDPAAAAKYPLIYGEWASLYLGYWSGIDLLVNPYHTDVASKGGVLLHAFLDCDVVVRHPEGFVWAEID</sequence>
<dbReference type="Pfam" id="PF05065">
    <property type="entry name" value="Phage_capsid"/>
    <property type="match status" value="1"/>
</dbReference>
<gene>
    <name evidence="4" type="ORF">SAMN04488103_104122</name>
</gene>
<dbReference type="Proteomes" id="UP000198761">
    <property type="component" value="Unassembled WGS sequence"/>
</dbReference>
<evidence type="ECO:0000313" key="5">
    <source>
        <dbReference type="Proteomes" id="UP000198761"/>
    </source>
</evidence>
<keyword evidence="2" id="KW-0175">Coiled coil</keyword>
<dbReference type="RefSeq" id="WP_091300557.1">
    <property type="nucleotide sequence ID" value="NZ_FOCE01000004.1"/>
</dbReference>
<name>A0A1H8FCF7_9RHOB</name>
<evidence type="ECO:0000259" key="3">
    <source>
        <dbReference type="Pfam" id="PF05065"/>
    </source>
</evidence>
<protein>
    <submittedName>
        <fullName evidence="4">Phage major capsid protein, HK97 family</fullName>
    </submittedName>
</protein>
<dbReference type="InterPro" id="IPR024455">
    <property type="entry name" value="Phage_capsid"/>
</dbReference>
<dbReference type="EMBL" id="FOCE01000004">
    <property type="protein sequence ID" value="SEN29389.1"/>
    <property type="molecule type" value="Genomic_DNA"/>
</dbReference>
<evidence type="ECO:0000256" key="1">
    <source>
        <dbReference type="ARBA" id="ARBA00004328"/>
    </source>
</evidence>
<reference evidence="4 5" key="1">
    <citation type="submission" date="2016-10" db="EMBL/GenBank/DDBJ databases">
        <authorList>
            <person name="de Groot N.N."/>
        </authorList>
    </citation>
    <scope>NUCLEOTIDE SEQUENCE [LARGE SCALE GENOMIC DNA]</scope>
    <source>
        <strain evidence="4 5">DSM 3857</strain>
    </source>
</reference>
<proteinExistence type="predicted"/>
<feature type="domain" description="Phage capsid-like C-terminal" evidence="3">
    <location>
        <begin position="169"/>
        <end position="411"/>
    </location>
</feature>
<comment type="subcellular location">
    <subcellularLocation>
        <location evidence="1">Virion</location>
    </subcellularLocation>
</comment>